<dbReference type="Proteomes" id="UP000275461">
    <property type="component" value="Unassembled WGS sequence"/>
</dbReference>
<keyword evidence="1 4" id="KW-0963">Cytoplasm</keyword>
<accession>A0A498BZU9</accession>
<dbReference type="UniPathway" id="UPA00232"/>
<dbReference type="Gene3D" id="3.40.1410.10">
    <property type="entry name" value="Chorismate lyase-like"/>
    <property type="match status" value="1"/>
</dbReference>
<protein>
    <recommendedName>
        <fullName evidence="4">Probable chorismate pyruvate-lyase</fullName>
        <shortName evidence="4">CL</shortName>
        <shortName evidence="4">CPL</shortName>
        <ecNumber evidence="4">4.1.3.40</ecNumber>
    </recommendedName>
</protein>
<dbReference type="Pfam" id="PF04345">
    <property type="entry name" value="Chor_lyase"/>
    <property type="match status" value="1"/>
</dbReference>
<comment type="subcellular location">
    <subcellularLocation>
        <location evidence="4">Cytoplasm</location>
    </subcellularLocation>
</comment>
<feature type="binding site" evidence="4">
    <location>
        <position position="170"/>
    </location>
    <ligand>
        <name>substrate</name>
    </ligand>
</feature>
<dbReference type="PANTHER" id="PTHR38683">
    <property type="entry name" value="CHORISMATE PYRUVATE-LYASE"/>
    <property type="match status" value="1"/>
</dbReference>
<evidence type="ECO:0000256" key="3">
    <source>
        <dbReference type="ARBA" id="ARBA00023239"/>
    </source>
</evidence>
<comment type="caution">
    <text evidence="5">The sequence shown here is derived from an EMBL/GenBank/DDBJ whole genome shotgun (WGS) entry which is preliminary data.</text>
</comment>
<reference evidence="5 6" key="1">
    <citation type="submission" date="2018-10" db="EMBL/GenBank/DDBJ databases">
        <title>Genomic Encyclopedia of Type Strains, Phase IV (KMG-IV): sequencing the most valuable type-strain genomes for metagenomic binning, comparative biology and taxonomic classification.</title>
        <authorList>
            <person name="Goeker M."/>
        </authorList>
    </citation>
    <scope>NUCLEOTIDE SEQUENCE [LARGE SCALE GENOMIC DNA]</scope>
    <source>
        <strain evidence="5 6">DSM 12769</strain>
    </source>
</reference>
<dbReference type="EC" id="4.1.3.40" evidence="4"/>
<dbReference type="GO" id="GO:0042866">
    <property type="term" value="P:pyruvate biosynthetic process"/>
    <property type="evidence" value="ECO:0007669"/>
    <property type="project" value="UniProtKB-UniRule"/>
</dbReference>
<dbReference type="InterPro" id="IPR007440">
    <property type="entry name" value="Chorismate--pyruvate_lyase"/>
</dbReference>
<dbReference type="RefSeq" id="WP_170153668.1">
    <property type="nucleotide sequence ID" value="NZ_RCDA01000003.1"/>
</dbReference>
<dbReference type="HAMAP" id="MF_01632">
    <property type="entry name" value="UbiC"/>
    <property type="match status" value="1"/>
</dbReference>
<comment type="caution">
    <text evidence="4">Lacks conserved residue(s) required for the propagation of feature annotation.</text>
</comment>
<comment type="similarity">
    <text evidence="4">Belongs to the UbiC family.</text>
</comment>
<comment type="catalytic activity">
    <reaction evidence="4">
        <text>chorismate = 4-hydroxybenzoate + pyruvate</text>
        <dbReference type="Rhea" id="RHEA:16505"/>
        <dbReference type="ChEBI" id="CHEBI:15361"/>
        <dbReference type="ChEBI" id="CHEBI:17879"/>
        <dbReference type="ChEBI" id="CHEBI:29748"/>
        <dbReference type="EC" id="4.1.3.40"/>
    </reaction>
</comment>
<dbReference type="EMBL" id="RCDA01000003">
    <property type="protein sequence ID" value="RLK48299.1"/>
    <property type="molecule type" value="Genomic_DNA"/>
</dbReference>
<dbReference type="GO" id="GO:0006744">
    <property type="term" value="P:ubiquinone biosynthetic process"/>
    <property type="evidence" value="ECO:0007669"/>
    <property type="project" value="UniProtKB-UniRule"/>
</dbReference>
<name>A0A498BZU9_9GAMM</name>
<comment type="pathway">
    <text evidence="4">Cofactor biosynthesis; ubiquinone biosynthesis.</text>
</comment>
<evidence type="ECO:0000256" key="1">
    <source>
        <dbReference type="ARBA" id="ARBA00022490"/>
    </source>
</evidence>
<keyword evidence="2 4" id="KW-0831">Ubiquinone biosynthesis</keyword>
<feature type="binding site" evidence="4">
    <location>
        <position position="77"/>
    </location>
    <ligand>
        <name>substrate</name>
    </ligand>
</feature>
<feature type="binding site" evidence="4">
    <location>
        <position position="115"/>
    </location>
    <ligand>
        <name>substrate</name>
    </ligand>
</feature>
<evidence type="ECO:0000313" key="6">
    <source>
        <dbReference type="Proteomes" id="UP000275461"/>
    </source>
</evidence>
<evidence type="ECO:0000256" key="2">
    <source>
        <dbReference type="ARBA" id="ARBA00022688"/>
    </source>
</evidence>
<evidence type="ECO:0000313" key="5">
    <source>
        <dbReference type="EMBL" id="RLK48299.1"/>
    </source>
</evidence>
<keyword evidence="4" id="KW-0670">Pyruvate</keyword>
<dbReference type="AlphaFoldDB" id="A0A498BZU9"/>
<evidence type="ECO:0000256" key="4">
    <source>
        <dbReference type="HAMAP-Rule" id="MF_01632"/>
    </source>
</evidence>
<dbReference type="InterPro" id="IPR028978">
    <property type="entry name" value="Chorismate_lyase_/UTRA_dom_sf"/>
</dbReference>
<dbReference type="SUPFAM" id="SSF64288">
    <property type="entry name" value="Chorismate lyase-like"/>
    <property type="match status" value="1"/>
</dbReference>
<dbReference type="GO" id="GO:0008813">
    <property type="term" value="F:chorismate lyase activity"/>
    <property type="evidence" value="ECO:0007669"/>
    <property type="project" value="UniProtKB-UniRule"/>
</dbReference>
<sequence>MYRNTEASWRPRRHPVRRKAPAGLQAWLDEPGSLTARLRRSVPGDLVVTVLVERWGRPSQDEARAVALPDGRHARIREVLLGSRDTAWIYARTIMPPEALAGDGRRLARLGRTPLGGALFRGRSVVRGPLSIARLTRRDPLARRVPGGGAGYWARRSRLWYGDAGLLVTEVFLPPLLRYLED</sequence>
<organism evidence="5 6">
    <name type="scientific">Alkalispirillum mobile</name>
    <dbReference type="NCBI Taxonomy" id="85925"/>
    <lineage>
        <taxon>Bacteria</taxon>
        <taxon>Pseudomonadati</taxon>
        <taxon>Pseudomonadota</taxon>
        <taxon>Gammaproteobacteria</taxon>
        <taxon>Chromatiales</taxon>
        <taxon>Ectothiorhodospiraceae</taxon>
        <taxon>Alkalispirillum</taxon>
    </lineage>
</organism>
<keyword evidence="3 4" id="KW-0456">Lyase</keyword>
<dbReference type="GO" id="GO:0005829">
    <property type="term" value="C:cytosol"/>
    <property type="evidence" value="ECO:0007669"/>
    <property type="project" value="TreeGrafter"/>
</dbReference>
<comment type="function">
    <text evidence="4">Removes the pyruvyl group from chorismate, with concomitant aromatization of the ring, to provide 4-hydroxybenzoate (4HB) for the ubiquinone pathway.</text>
</comment>
<proteinExistence type="inferred from homology"/>
<gene>
    <name evidence="4" type="primary">ubiC</name>
    <name evidence="5" type="ORF">DFR31_2178</name>
</gene>
<dbReference type="PANTHER" id="PTHR38683:SF1">
    <property type="entry name" value="CHORISMATE PYRUVATE-LYASE"/>
    <property type="match status" value="1"/>
</dbReference>
<keyword evidence="6" id="KW-1185">Reference proteome</keyword>